<accession>A0ABU7IA56</accession>
<name>A0ABU7IA56_9SPHI</name>
<sequence length="190" mass="21685">MQNPQLFMVLLGCRPAKRHTEQHDVFFGIANSLKELVPEMVEFWPEAKGKIHIDAWRVVSKVGNYKVEVVEKGHPKTDLNSLFFLNLGGYRKNEFDELHYKMLVVSDQKAVAIATAKETAFYKHTWFDGASSHIDDKYGVDVDDIFEIEDILSSATKKRYSLKFTPGNIEAEDEITLGYFPLAKIVKGEI</sequence>
<dbReference type="RefSeq" id="WP_330108544.1">
    <property type="nucleotide sequence ID" value="NZ_JAZDQT010000002.1"/>
</dbReference>
<protein>
    <submittedName>
        <fullName evidence="2">DUF1543 domain-containing protein</fullName>
    </submittedName>
</protein>
<proteinExistence type="predicted"/>
<evidence type="ECO:0000259" key="1">
    <source>
        <dbReference type="Pfam" id="PF07566"/>
    </source>
</evidence>
<dbReference type="InterPro" id="IPR011440">
    <property type="entry name" value="DUF1543"/>
</dbReference>
<comment type="caution">
    <text evidence="2">The sequence shown here is derived from an EMBL/GenBank/DDBJ whole genome shotgun (WGS) entry which is preliminary data.</text>
</comment>
<feature type="domain" description="DUF1543" evidence="1">
    <location>
        <begin position="18"/>
        <end position="69"/>
    </location>
</feature>
<reference evidence="2 3" key="1">
    <citation type="submission" date="2024-01" db="EMBL/GenBank/DDBJ databases">
        <title>Pedobacter sp. nov., isolated from fresh soil.</title>
        <authorList>
            <person name="Le N.T.T."/>
        </authorList>
    </citation>
    <scope>NUCLEOTIDE SEQUENCE [LARGE SCALE GENOMIC DNA]</scope>
    <source>
        <strain evidence="2 3">KR3-3</strain>
    </source>
</reference>
<dbReference type="EMBL" id="JAZDQT010000002">
    <property type="protein sequence ID" value="MEE1946236.1"/>
    <property type="molecule type" value="Genomic_DNA"/>
</dbReference>
<dbReference type="Pfam" id="PF07566">
    <property type="entry name" value="DUF1543"/>
    <property type="match status" value="1"/>
</dbReference>
<evidence type="ECO:0000313" key="3">
    <source>
        <dbReference type="Proteomes" id="UP001336835"/>
    </source>
</evidence>
<gene>
    <name evidence="2" type="ORF">VRU48_14020</name>
</gene>
<keyword evidence="3" id="KW-1185">Reference proteome</keyword>
<evidence type="ECO:0000313" key="2">
    <source>
        <dbReference type="EMBL" id="MEE1946236.1"/>
    </source>
</evidence>
<dbReference type="Proteomes" id="UP001336835">
    <property type="component" value="Unassembled WGS sequence"/>
</dbReference>
<dbReference type="Gene3D" id="3.10.20.10">
    <property type="match status" value="2"/>
</dbReference>
<organism evidence="2 3">
    <name type="scientific">Pedobacter albus</name>
    <dbReference type="NCBI Taxonomy" id="3113905"/>
    <lineage>
        <taxon>Bacteria</taxon>
        <taxon>Pseudomonadati</taxon>
        <taxon>Bacteroidota</taxon>
        <taxon>Sphingobacteriia</taxon>
        <taxon>Sphingobacteriales</taxon>
        <taxon>Sphingobacteriaceae</taxon>
        <taxon>Pedobacter</taxon>
    </lineage>
</organism>